<proteinExistence type="predicted"/>
<feature type="region of interest" description="Disordered" evidence="4">
    <location>
        <begin position="36"/>
        <end position="64"/>
    </location>
</feature>
<comment type="caution">
    <text evidence="5">The sequence shown here is derived from an EMBL/GenBank/DDBJ whole genome shotgun (WGS) entry which is preliminary data.</text>
</comment>
<dbReference type="GO" id="GO:0046872">
    <property type="term" value="F:metal ion binding"/>
    <property type="evidence" value="ECO:0007669"/>
    <property type="project" value="UniProtKB-KW"/>
</dbReference>
<keyword evidence="3" id="KW-0460">Magnesium</keyword>
<evidence type="ECO:0000313" key="6">
    <source>
        <dbReference type="Proteomes" id="UP000294881"/>
    </source>
</evidence>
<dbReference type="EMBL" id="SLWL01000001">
    <property type="protein sequence ID" value="TCO15761.1"/>
    <property type="molecule type" value="Genomic_DNA"/>
</dbReference>
<evidence type="ECO:0000313" key="5">
    <source>
        <dbReference type="EMBL" id="TCO15761.1"/>
    </source>
</evidence>
<dbReference type="InterPro" id="IPR036412">
    <property type="entry name" value="HAD-like_sf"/>
</dbReference>
<dbReference type="PANTHER" id="PTHR43344:SF13">
    <property type="entry name" value="PHOSPHATASE RV3661-RELATED"/>
    <property type="match status" value="1"/>
</dbReference>
<keyword evidence="6" id="KW-1185">Reference proteome</keyword>
<dbReference type="AlphaFoldDB" id="A0A4R2GX43"/>
<keyword evidence="2" id="KW-0378">Hydrolase</keyword>
<organism evidence="5 6">
    <name type="scientific">Camelimonas lactis</name>
    <dbReference type="NCBI Taxonomy" id="659006"/>
    <lineage>
        <taxon>Bacteria</taxon>
        <taxon>Pseudomonadati</taxon>
        <taxon>Pseudomonadota</taxon>
        <taxon>Alphaproteobacteria</taxon>
        <taxon>Hyphomicrobiales</taxon>
        <taxon>Chelatococcaceae</taxon>
        <taxon>Camelimonas</taxon>
    </lineage>
</organism>
<evidence type="ECO:0000256" key="3">
    <source>
        <dbReference type="ARBA" id="ARBA00022842"/>
    </source>
</evidence>
<accession>A0A4R2GX43</accession>
<dbReference type="Gene3D" id="3.40.50.1000">
    <property type="entry name" value="HAD superfamily/HAD-like"/>
    <property type="match status" value="1"/>
</dbReference>
<sequence>MSGLRKLSLSLAVAALVLGGLPWGASGGSMLAARAETASPPAATKTSDRMPSDAQAADPLPSWRDGRTKQAILDFVARVTKQGGPDYVPPAERIAVFDNDGTLWAEKPVYFQAQFALDEIARKAKENPALARQEPYRSVLAKDLKALAADNHKGLLQALAVTHANMTTEEFASRVQNWLKTARHPVTKRPYTEMVYQPQLELLALLDKAGFRTFIVSGGGVEFMRAFADKVYGVPPERVVGSSGVVTFRMGKNGKPELYKTAKVEFVDDGPGKPVGINRFIGRRPILAFGNSDGDLQMLQYVTGGPGPRLGLLVHHTDGAREWAYDRKSPVGRLDKALDEAPARGWTVVDMKQDWKEVYPPAP</sequence>
<dbReference type="Proteomes" id="UP000294881">
    <property type="component" value="Unassembled WGS sequence"/>
</dbReference>
<dbReference type="SUPFAM" id="SSF56784">
    <property type="entry name" value="HAD-like"/>
    <property type="match status" value="1"/>
</dbReference>
<dbReference type="InterPro" id="IPR050582">
    <property type="entry name" value="HAD-like_SerB"/>
</dbReference>
<evidence type="ECO:0000256" key="4">
    <source>
        <dbReference type="SAM" id="MobiDB-lite"/>
    </source>
</evidence>
<name>A0A4R2GX43_9HYPH</name>
<evidence type="ECO:0000256" key="2">
    <source>
        <dbReference type="ARBA" id="ARBA00022801"/>
    </source>
</evidence>
<dbReference type="Pfam" id="PF12710">
    <property type="entry name" value="HAD"/>
    <property type="match status" value="1"/>
</dbReference>
<keyword evidence="1" id="KW-0479">Metal-binding</keyword>
<evidence type="ECO:0000256" key="1">
    <source>
        <dbReference type="ARBA" id="ARBA00022723"/>
    </source>
</evidence>
<dbReference type="PANTHER" id="PTHR43344">
    <property type="entry name" value="PHOSPHOSERINE PHOSPHATASE"/>
    <property type="match status" value="1"/>
</dbReference>
<gene>
    <name evidence="5" type="ORF">EV666_1018</name>
</gene>
<reference evidence="5 6" key="1">
    <citation type="submission" date="2019-03" db="EMBL/GenBank/DDBJ databases">
        <title>Genomic Encyclopedia of Type Strains, Phase IV (KMG-IV): sequencing the most valuable type-strain genomes for metagenomic binning, comparative biology and taxonomic classification.</title>
        <authorList>
            <person name="Goeker M."/>
        </authorList>
    </citation>
    <scope>NUCLEOTIDE SEQUENCE [LARGE SCALE GENOMIC DNA]</scope>
    <source>
        <strain evidence="5 6">DSM 22958</strain>
    </source>
</reference>
<dbReference type="InterPro" id="IPR023214">
    <property type="entry name" value="HAD_sf"/>
</dbReference>
<protein>
    <submittedName>
        <fullName evidence="5">Phosphoserine phosphatase</fullName>
    </submittedName>
</protein>
<dbReference type="GO" id="GO:0016787">
    <property type="term" value="F:hydrolase activity"/>
    <property type="evidence" value="ECO:0007669"/>
    <property type="project" value="UniProtKB-KW"/>
</dbReference>